<accession>A0A0D9W8U6</accession>
<dbReference type="GO" id="GO:0005634">
    <property type="term" value="C:nucleus"/>
    <property type="evidence" value="ECO:0007669"/>
    <property type="project" value="UniProtKB-SubCell"/>
</dbReference>
<name>A0A0D9W8U6_9ORYZ</name>
<reference evidence="5 6" key="1">
    <citation type="submission" date="2012-08" db="EMBL/GenBank/DDBJ databases">
        <title>Oryza genome evolution.</title>
        <authorList>
            <person name="Wing R.A."/>
        </authorList>
    </citation>
    <scope>NUCLEOTIDE SEQUENCE</scope>
</reference>
<dbReference type="GO" id="GO:0038023">
    <property type="term" value="F:signaling receptor activity"/>
    <property type="evidence" value="ECO:0007669"/>
    <property type="project" value="TreeGrafter"/>
</dbReference>
<dbReference type="Gramene" id="LPERR04G19340.1">
    <property type="protein sequence ID" value="LPERR04G19340.1"/>
    <property type="gene ID" value="LPERR04G19340"/>
</dbReference>
<keyword evidence="3" id="KW-0539">Nucleus</keyword>
<dbReference type="GO" id="GO:0009738">
    <property type="term" value="P:abscisic acid-activated signaling pathway"/>
    <property type="evidence" value="ECO:0007669"/>
    <property type="project" value="TreeGrafter"/>
</dbReference>
<dbReference type="GO" id="GO:0010427">
    <property type="term" value="F:abscisic acid binding"/>
    <property type="evidence" value="ECO:0007669"/>
    <property type="project" value="TreeGrafter"/>
</dbReference>
<dbReference type="Pfam" id="PF00407">
    <property type="entry name" value="Bet_v_1"/>
    <property type="match status" value="1"/>
</dbReference>
<proteinExistence type="inferred from homology"/>
<evidence type="ECO:0000313" key="5">
    <source>
        <dbReference type="EnsemblPlants" id="LPERR04G19340.1"/>
    </source>
</evidence>
<dbReference type="EnsemblPlants" id="LPERR04G19340.1">
    <property type="protein sequence ID" value="LPERR04G19340.1"/>
    <property type="gene ID" value="LPERR04G19340"/>
</dbReference>
<feature type="domain" description="Bet v I/Major latex protein" evidence="4">
    <location>
        <begin position="2"/>
        <end position="132"/>
    </location>
</feature>
<evidence type="ECO:0000259" key="4">
    <source>
        <dbReference type="Pfam" id="PF00407"/>
    </source>
</evidence>
<dbReference type="Gene3D" id="3.30.530.20">
    <property type="match status" value="1"/>
</dbReference>
<dbReference type="FunFam" id="3.30.530.20:FF:000033">
    <property type="entry name" value="S-norcoclaurine synthase"/>
    <property type="match status" value="1"/>
</dbReference>
<dbReference type="STRING" id="77586.A0A0D9W8U6"/>
<dbReference type="CDD" id="cd07816">
    <property type="entry name" value="Bet_v1-like"/>
    <property type="match status" value="1"/>
</dbReference>
<reference evidence="5" key="3">
    <citation type="submission" date="2015-04" db="UniProtKB">
        <authorList>
            <consortium name="EnsemblPlants"/>
        </authorList>
    </citation>
    <scope>IDENTIFICATION</scope>
</reference>
<protein>
    <recommendedName>
        <fullName evidence="4">Bet v I/Major latex protein domain-containing protein</fullName>
    </recommendedName>
</protein>
<dbReference type="Proteomes" id="UP000032180">
    <property type="component" value="Chromosome 4"/>
</dbReference>
<dbReference type="SUPFAM" id="SSF55961">
    <property type="entry name" value="Bet v1-like"/>
    <property type="match status" value="1"/>
</dbReference>
<dbReference type="HOGENOM" id="CLU_121654_0_0_1"/>
<sequence length="168" mass="18330">MKGSICHELETELPAAEVWDIYGGLRVGQLVPQLVPEFFPKVELVEGDGGVGTVQHVIFTPGTPGGESMSMRDKIIKIDNENYIREGEVIEGGFLDHGFQKYVVRIEIIQKTDTSSIIRSTIEFEAEEASAASSVSTSGLAAVAEAVTKYMKEQRIAEQQAPEPTSDE</sequence>
<organism evidence="5 6">
    <name type="scientific">Leersia perrieri</name>
    <dbReference type="NCBI Taxonomy" id="77586"/>
    <lineage>
        <taxon>Eukaryota</taxon>
        <taxon>Viridiplantae</taxon>
        <taxon>Streptophyta</taxon>
        <taxon>Embryophyta</taxon>
        <taxon>Tracheophyta</taxon>
        <taxon>Spermatophyta</taxon>
        <taxon>Magnoliopsida</taxon>
        <taxon>Liliopsida</taxon>
        <taxon>Poales</taxon>
        <taxon>Poaceae</taxon>
        <taxon>BOP clade</taxon>
        <taxon>Oryzoideae</taxon>
        <taxon>Oryzeae</taxon>
        <taxon>Oryzinae</taxon>
        <taxon>Leersia</taxon>
    </lineage>
</organism>
<evidence type="ECO:0000256" key="1">
    <source>
        <dbReference type="ARBA" id="ARBA00004123"/>
    </source>
</evidence>
<dbReference type="InterPro" id="IPR050279">
    <property type="entry name" value="Plant_def-hormone_signal"/>
</dbReference>
<evidence type="ECO:0000256" key="3">
    <source>
        <dbReference type="ARBA" id="ARBA00023242"/>
    </source>
</evidence>
<dbReference type="AlphaFoldDB" id="A0A0D9W8U6"/>
<evidence type="ECO:0000256" key="2">
    <source>
        <dbReference type="ARBA" id="ARBA00009744"/>
    </source>
</evidence>
<dbReference type="GO" id="GO:0004864">
    <property type="term" value="F:protein phosphatase inhibitor activity"/>
    <property type="evidence" value="ECO:0007669"/>
    <property type="project" value="TreeGrafter"/>
</dbReference>
<keyword evidence="6" id="KW-1185">Reference proteome</keyword>
<dbReference type="PANTHER" id="PTHR31213">
    <property type="entry name" value="OS08G0374000 PROTEIN-RELATED"/>
    <property type="match status" value="1"/>
</dbReference>
<comment type="subcellular location">
    <subcellularLocation>
        <location evidence="1">Nucleus</location>
    </subcellularLocation>
</comment>
<comment type="similarity">
    <text evidence="2">Belongs to the BetVI family.</text>
</comment>
<reference evidence="6" key="2">
    <citation type="submission" date="2013-12" db="EMBL/GenBank/DDBJ databases">
        <authorList>
            <person name="Yu Y."/>
            <person name="Lee S."/>
            <person name="de Baynast K."/>
            <person name="Wissotski M."/>
            <person name="Liu L."/>
            <person name="Talag J."/>
            <person name="Goicoechea J."/>
            <person name="Angelova A."/>
            <person name="Jetty R."/>
            <person name="Kudrna D."/>
            <person name="Golser W."/>
            <person name="Rivera L."/>
            <person name="Zhang J."/>
            <person name="Wing R."/>
        </authorList>
    </citation>
    <scope>NUCLEOTIDE SEQUENCE</scope>
</reference>
<dbReference type="PANTHER" id="PTHR31213:SF189">
    <property type="entry name" value="OS04G0593500 PROTEIN"/>
    <property type="match status" value="1"/>
</dbReference>
<dbReference type="GO" id="GO:0005737">
    <property type="term" value="C:cytoplasm"/>
    <property type="evidence" value="ECO:0007669"/>
    <property type="project" value="TreeGrafter"/>
</dbReference>
<dbReference type="GO" id="GO:0006952">
    <property type="term" value="P:defense response"/>
    <property type="evidence" value="ECO:0007669"/>
    <property type="project" value="InterPro"/>
</dbReference>
<evidence type="ECO:0000313" key="6">
    <source>
        <dbReference type="Proteomes" id="UP000032180"/>
    </source>
</evidence>
<dbReference type="InterPro" id="IPR023393">
    <property type="entry name" value="START-like_dom_sf"/>
</dbReference>
<dbReference type="eggNOG" id="ENOG502S1E8">
    <property type="taxonomic scope" value="Eukaryota"/>
</dbReference>
<dbReference type="InterPro" id="IPR000916">
    <property type="entry name" value="Bet_v_I/MLP"/>
</dbReference>